<feature type="domain" description="AIG1-type G" evidence="4">
    <location>
        <begin position="10"/>
        <end position="213"/>
    </location>
</feature>
<gene>
    <name evidence="5" type="ORF">NXF25_019252</name>
</gene>
<keyword evidence="6" id="KW-1185">Reference proteome</keyword>
<accession>A0AAW1B295</accession>
<reference evidence="5 6" key="1">
    <citation type="journal article" date="2024" name="Proc. Natl. Acad. Sci. U.S.A.">
        <title>The genetic regulatory architecture and epigenomic basis for age-related changes in rattlesnake venom.</title>
        <authorList>
            <person name="Hogan M.P."/>
            <person name="Holding M.L."/>
            <person name="Nystrom G.S."/>
            <person name="Colston T.J."/>
            <person name="Bartlett D.A."/>
            <person name="Mason A.J."/>
            <person name="Ellsworth S.A."/>
            <person name="Rautsaw R.M."/>
            <person name="Lawrence K.C."/>
            <person name="Strickland J.L."/>
            <person name="He B."/>
            <person name="Fraser P."/>
            <person name="Margres M.J."/>
            <person name="Gilbert D.M."/>
            <person name="Gibbs H.L."/>
            <person name="Parkinson C.L."/>
            <person name="Rokyta D.R."/>
        </authorList>
    </citation>
    <scope>NUCLEOTIDE SEQUENCE [LARGE SCALE GENOMIC DNA]</scope>
    <source>
        <strain evidence="5">DRR0105</strain>
    </source>
</reference>
<dbReference type="Gene3D" id="3.40.50.300">
    <property type="entry name" value="P-loop containing nucleotide triphosphate hydrolases"/>
    <property type="match status" value="1"/>
</dbReference>
<sequence>MLPSNLAGEDADFRLILVGKSRGGKSATGNTILGQRAFDSILAVRNTTLRCQKGQGTWRGIKISVVDTPGIFDSDNYTEIVRHDIMACVQLSWPGPHALILVTQVGRFSAEDAAAAMYVRDIFGPESARHTIVLFTCLGDLGGDPLEEYVQKSDNRNLQDLIWQCRNRYCGFNNKATGAERERQVSELMEMVQRVVFENGGRYYVNQLYLESNLRDEHVKRFVEQNRNACQRFSHPILDLLWLVLGNPLAKRLFSRLRNAVVVVYRYLFS</sequence>
<dbReference type="FunFam" id="3.40.50.300:FF:000366">
    <property type="entry name" value="GTPase, IMAP family member 2"/>
    <property type="match status" value="1"/>
</dbReference>
<keyword evidence="2" id="KW-0547">Nucleotide-binding</keyword>
<dbReference type="InterPro" id="IPR045058">
    <property type="entry name" value="GIMA/IAN/Toc"/>
</dbReference>
<name>A0AAW1B295_CROAD</name>
<keyword evidence="3" id="KW-0342">GTP-binding</keyword>
<dbReference type="CDD" id="cd01852">
    <property type="entry name" value="AIG1"/>
    <property type="match status" value="1"/>
</dbReference>
<evidence type="ECO:0000256" key="1">
    <source>
        <dbReference type="ARBA" id="ARBA00008535"/>
    </source>
</evidence>
<dbReference type="EMBL" id="JAOTOJ010000008">
    <property type="protein sequence ID" value="KAK9395891.1"/>
    <property type="molecule type" value="Genomic_DNA"/>
</dbReference>
<organism evidence="5 6">
    <name type="scientific">Crotalus adamanteus</name>
    <name type="common">Eastern diamondback rattlesnake</name>
    <dbReference type="NCBI Taxonomy" id="8729"/>
    <lineage>
        <taxon>Eukaryota</taxon>
        <taxon>Metazoa</taxon>
        <taxon>Chordata</taxon>
        <taxon>Craniata</taxon>
        <taxon>Vertebrata</taxon>
        <taxon>Euteleostomi</taxon>
        <taxon>Lepidosauria</taxon>
        <taxon>Squamata</taxon>
        <taxon>Bifurcata</taxon>
        <taxon>Unidentata</taxon>
        <taxon>Episquamata</taxon>
        <taxon>Toxicofera</taxon>
        <taxon>Serpentes</taxon>
        <taxon>Colubroidea</taxon>
        <taxon>Viperidae</taxon>
        <taxon>Crotalinae</taxon>
        <taxon>Crotalus</taxon>
    </lineage>
</organism>
<dbReference type="AlphaFoldDB" id="A0AAW1B295"/>
<comment type="caution">
    <text evidence="5">The sequence shown here is derived from an EMBL/GenBank/DDBJ whole genome shotgun (WGS) entry which is preliminary data.</text>
</comment>
<dbReference type="PANTHER" id="PTHR10903">
    <property type="entry name" value="GTPASE, IMAP FAMILY MEMBER-RELATED"/>
    <property type="match status" value="1"/>
</dbReference>
<dbReference type="PROSITE" id="PS51720">
    <property type="entry name" value="G_AIG1"/>
    <property type="match status" value="1"/>
</dbReference>
<evidence type="ECO:0000313" key="5">
    <source>
        <dbReference type="EMBL" id="KAK9395891.1"/>
    </source>
</evidence>
<dbReference type="Pfam" id="PF04548">
    <property type="entry name" value="AIG1"/>
    <property type="match status" value="1"/>
</dbReference>
<protein>
    <submittedName>
        <fullName evidence="5">GTPase IMAP family member 2-like</fullName>
    </submittedName>
</protein>
<evidence type="ECO:0000313" key="6">
    <source>
        <dbReference type="Proteomes" id="UP001474421"/>
    </source>
</evidence>
<dbReference type="PANTHER" id="PTHR10903:SF73">
    <property type="entry name" value="GTPASE IMAP FAMILY MEMBER 8"/>
    <property type="match status" value="1"/>
</dbReference>
<evidence type="ECO:0000259" key="4">
    <source>
        <dbReference type="PROSITE" id="PS51720"/>
    </source>
</evidence>
<proteinExistence type="inferred from homology"/>
<dbReference type="InterPro" id="IPR027417">
    <property type="entry name" value="P-loop_NTPase"/>
</dbReference>
<dbReference type="GO" id="GO:0005525">
    <property type="term" value="F:GTP binding"/>
    <property type="evidence" value="ECO:0007669"/>
    <property type="project" value="UniProtKB-KW"/>
</dbReference>
<dbReference type="Proteomes" id="UP001474421">
    <property type="component" value="Unassembled WGS sequence"/>
</dbReference>
<evidence type="ECO:0000256" key="2">
    <source>
        <dbReference type="ARBA" id="ARBA00022741"/>
    </source>
</evidence>
<dbReference type="InterPro" id="IPR006703">
    <property type="entry name" value="G_AIG1"/>
</dbReference>
<comment type="similarity">
    <text evidence="1">Belongs to the TRAFAC class TrmE-Era-EngA-EngB-Septin-like GTPase superfamily. AIG1/Toc34/Toc159-like paraseptin GTPase family. IAN subfamily.</text>
</comment>
<evidence type="ECO:0000256" key="3">
    <source>
        <dbReference type="ARBA" id="ARBA00023134"/>
    </source>
</evidence>
<dbReference type="SUPFAM" id="SSF52540">
    <property type="entry name" value="P-loop containing nucleoside triphosphate hydrolases"/>
    <property type="match status" value="1"/>
</dbReference>